<reference evidence="11 12" key="1">
    <citation type="submission" date="2016-11" db="EMBL/GenBank/DDBJ databases">
        <authorList>
            <person name="Jaros S."/>
            <person name="Januszkiewicz K."/>
            <person name="Wedrychowicz H."/>
        </authorList>
    </citation>
    <scope>NUCLEOTIDE SEQUENCE [LARGE SCALE GENOMIC DNA]</scope>
    <source>
        <strain evidence="11 12">DSM 8605</strain>
    </source>
</reference>
<dbReference type="GO" id="GO:0016036">
    <property type="term" value="P:cellular response to phosphate starvation"/>
    <property type="evidence" value="ECO:0007669"/>
    <property type="project" value="TreeGrafter"/>
</dbReference>
<sequence>MELDINLEGRKIKLNLKKELIISYLIVVLICISITGILLDRFIKSEFEKYIITVQKKASEEIVNRIKNQLNEENQWNYTELQNIGIEALENGFIVSLKDDKQNTLWDANVHNSIECQHMISTISENMEDFCSSSEAGYVEDEYIIKNQGNSIGKIIIGYYGPFYYNDNDIMFLNTLNKVLFMVGIISALLASIVGIFMAIKLSRPIAKVIESTKDIAKGKYSTRIHHKTSTKEVNNLIDSVNNMANSLEENQYLQKRLTEDISHELRTPLTTLQGNLEAMIDGLLQPTNERLEICYEEILRLTRMTKDLEKLSYYEKENLVLNKSKFDLYDDLKSLVKNFENQFTTKKIIVELLGESLEIYADKDKLLQAIINIIANSIKYTKDNGKIIIYLSQYKEKVVISVKDTGIGIKKQHIDKIFNRLYRVDESRNKETGGRGLGLTITKAIVEAHNGKIIIESEENKGTEISIEIPQNI</sequence>
<dbReference type="Gene3D" id="6.10.340.10">
    <property type="match status" value="1"/>
</dbReference>
<feature type="transmembrane region" description="Helical" evidence="8">
    <location>
        <begin position="20"/>
        <end position="39"/>
    </location>
</feature>
<keyword evidence="7" id="KW-0902">Two-component regulatory system</keyword>
<dbReference type="Proteomes" id="UP000184447">
    <property type="component" value="Unassembled WGS sequence"/>
</dbReference>
<dbReference type="GO" id="GO:0005886">
    <property type="term" value="C:plasma membrane"/>
    <property type="evidence" value="ECO:0007669"/>
    <property type="project" value="TreeGrafter"/>
</dbReference>
<dbReference type="SUPFAM" id="SSF158472">
    <property type="entry name" value="HAMP domain-like"/>
    <property type="match status" value="1"/>
</dbReference>
<dbReference type="SUPFAM" id="SSF47384">
    <property type="entry name" value="Homodimeric domain of signal transducing histidine kinase"/>
    <property type="match status" value="1"/>
</dbReference>
<accession>A0A1M5X0U3</accession>
<evidence type="ECO:0000259" key="10">
    <source>
        <dbReference type="PROSITE" id="PS50885"/>
    </source>
</evidence>
<proteinExistence type="predicted"/>
<dbReference type="OrthoDB" id="9813151at2"/>
<dbReference type="InterPro" id="IPR003661">
    <property type="entry name" value="HisK_dim/P_dom"/>
</dbReference>
<dbReference type="AlphaFoldDB" id="A0A1M5X0U3"/>
<dbReference type="Pfam" id="PF00512">
    <property type="entry name" value="HisKA"/>
    <property type="match status" value="1"/>
</dbReference>
<dbReference type="Gene3D" id="3.30.565.10">
    <property type="entry name" value="Histidine kinase-like ATPase, C-terminal domain"/>
    <property type="match status" value="1"/>
</dbReference>
<dbReference type="FunFam" id="3.30.565.10:FF:000006">
    <property type="entry name" value="Sensor histidine kinase WalK"/>
    <property type="match status" value="1"/>
</dbReference>
<dbReference type="PROSITE" id="PS50109">
    <property type="entry name" value="HIS_KIN"/>
    <property type="match status" value="1"/>
</dbReference>
<keyword evidence="8" id="KW-0812">Transmembrane</keyword>
<dbReference type="PANTHER" id="PTHR45453">
    <property type="entry name" value="PHOSPHATE REGULON SENSOR PROTEIN PHOR"/>
    <property type="match status" value="1"/>
</dbReference>
<keyword evidence="4" id="KW-0597">Phosphoprotein</keyword>
<evidence type="ECO:0000256" key="7">
    <source>
        <dbReference type="ARBA" id="ARBA00023012"/>
    </source>
</evidence>
<evidence type="ECO:0000256" key="3">
    <source>
        <dbReference type="ARBA" id="ARBA00012438"/>
    </source>
</evidence>
<dbReference type="PRINTS" id="PR00344">
    <property type="entry name" value="BCTRLSENSOR"/>
</dbReference>
<dbReference type="PANTHER" id="PTHR45453:SF1">
    <property type="entry name" value="PHOSPHATE REGULON SENSOR PROTEIN PHOR"/>
    <property type="match status" value="1"/>
</dbReference>
<evidence type="ECO:0000256" key="8">
    <source>
        <dbReference type="SAM" id="Phobius"/>
    </source>
</evidence>
<feature type="domain" description="HAMP" evidence="10">
    <location>
        <begin position="200"/>
        <end position="253"/>
    </location>
</feature>
<dbReference type="GO" id="GO:0004721">
    <property type="term" value="F:phosphoprotein phosphatase activity"/>
    <property type="evidence" value="ECO:0007669"/>
    <property type="project" value="TreeGrafter"/>
</dbReference>
<dbReference type="InterPro" id="IPR004358">
    <property type="entry name" value="Sig_transdc_His_kin-like_C"/>
</dbReference>
<evidence type="ECO:0000256" key="5">
    <source>
        <dbReference type="ARBA" id="ARBA00022679"/>
    </source>
</evidence>
<dbReference type="EMBL" id="FQXM01000022">
    <property type="protein sequence ID" value="SHH93350.1"/>
    <property type="molecule type" value="Genomic_DNA"/>
</dbReference>
<dbReference type="CDD" id="cd00082">
    <property type="entry name" value="HisKA"/>
    <property type="match status" value="1"/>
</dbReference>
<feature type="transmembrane region" description="Helical" evidence="8">
    <location>
        <begin position="179"/>
        <end position="200"/>
    </location>
</feature>
<evidence type="ECO:0000313" key="12">
    <source>
        <dbReference type="Proteomes" id="UP000184447"/>
    </source>
</evidence>
<protein>
    <recommendedName>
        <fullName evidence="3">histidine kinase</fullName>
        <ecNumber evidence="3">2.7.13.3</ecNumber>
    </recommendedName>
</protein>
<dbReference type="SMART" id="SM00387">
    <property type="entry name" value="HATPase_c"/>
    <property type="match status" value="1"/>
</dbReference>
<evidence type="ECO:0000256" key="1">
    <source>
        <dbReference type="ARBA" id="ARBA00000085"/>
    </source>
</evidence>
<evidence type="ECO:0000259" key="9">
    <source>
        <dbReference type="PROSITE" id="PS50109"/>
    </source>
</evidence>
<dbReference type="InterPro" id="IPR050351">
    <property type="entry name" value="BphY/WalK/GraS-like"/>
</dbReference>
<gene>
    <name evidence="11" type="ORF">SAMN02745207_03254</name>
</gene>
<organism evidence="11 12">
    <name type="scientific">Clostridium grantii DSM 8605</name>
    <dbReference type="NCBI Taxonomy" id="1121316"/>
    <lineage>
        <taxon>Bacteria</taxon>
        <taxon>Bacillati</taxon>
        <taxon>Bacillota</taxon>
        <taxon>Clostridia</taxon>
        <taxon>Eubacteriales</taxon>
        <taxon>Clostridiaceae</taxon>
        <taxon>Clostridium</taxon>
    </lineage>
</organism>
<dbReference type="SMART" id="SM00304">
    <property type="entry name" value="HAMP"/>
    <property type="match status" value="1"/>
</dbReference>
<dbReference type="InterPro" id="IPR036890">
    <property type="entry name" value="HATPase_C_sf"/>
</dbReference>
<dbReference type="GO" id="GO:0000155">
    <property type="term" value="F:phosphorelay sensor kinase activity"/>
    <property type="evidence" value="ECO:0007669"/>
    <property type="project" value="InterPro"/>
</dbReference>
<feature type="domain" description="Histidine kinase" evidence="9">
    <location>
        <begin position="261"/>
        <end position="474"/>
    </location>
</feature>
<keyword evidence="8" id="KW-0472">Membrane</keyword>
<dbReference type="Pfam" id="PF02518">
    <property type="entry name" value="HATPase_c"/>
    <property type="match status" value="1"/>
</dbReference>
<dbReference type="CDD" id="cd06225">
    <property type="entry name" value="HAMP"/>
    <property type="match status" value="1"/>
</dbReference>
<dbReference type="InterPro" id="IPR003594">
    <property type="entry name" value="HATPase_dom"/>
</dbReference>
<evidence type="ECO:0000256" key="2">
    <source>
        <dbReference type="ARBA" id="ARBA00004370"/>
    </source>
</evidence>
<dbReference type="InterPro" id="IPR005467">
    <property type="entry name" value="His_kinase_dom"/>
</dbReference>
<dbReference type="InterPro" id="IPR003660">
    <property type="entry name" value="HAMP_dom"/>
</dbReference>
<dbReference type="Pfam" id="PF00672">
    <property type="entry name" value="HAMP"/>
    <property type="match status" value="1"/>
</dbReference>
<comment type="catalytic activity">
    <reaction evidence="1">
        <text>ATP + protein L-histidine = ADP + protein N-phospho-L-histidine.</text>
        <dbReference type="EC" id="2.7.13.3"/>
    </reaction>
</comment>
<dbReference type="SMART" id="SM00388">
    <property type="entry name" value="HisKA"/>
    <property type="match status" value="1"/>
</dbReference>
<dbReference type="STRING" id="1121316.SAMN02745207_03254"/>
<evidence type="ECO:0000313" key="11">
    <source>
        <dbReference type="EMBL" id="SHH93350.1"/>
    </source>
</evidence>
<dbReference type="SUPFAM" id="SSF55874">
    <property type="entry name" value="ATPase domain of HSP90 chaperone/DNA topoisomerase II/histidine kinase"/>
    <property type="match status" value="1"/>
</dbReference>
<comment type="subcellular location">
    <subcellularLocation>
        <location evidence="2">Membrane</location>
    </subcellularLocation>
</comment>
<dbReference type="InterPro" id="IPR036097">
    <property type="entry name" value="HisK_dim/P_sf"/>
</dbReference>
<keyword evidence="12" id="KW-1185">Reference proteome</keyword>
<dbReference type="Gene3D" id="1.10.287.130">
    <property type="match status" value="1"/>
</dbReference>
<dbReference type="EC" id="2.7.13.3" evidence="3"/>
<evidence type="ECO:0000256" key="6">
    <source>
        <dbReference type="ARBA" id="ARBA00022777"/>
    </source>
</evidence>
<keyword evidence="6 11" id="KW-0418">Kinase</keyword>
<name>A0A1M5X0U3_9CLOT</name>
<keyword evidence="5" id="KW-0808">Transferase</keyword>
<dbReference type="PROSITE" id="PS50885">
    <property type="entry name" value="HAMP"/>
    <property type="match status" value="1"/>
</dbReference>
<keyword evidence="8" id="KW-1133">Transmembrane helix</keyword>
<evidence type="ECO:0000256" key="4">
    <source>
        <dbReference type="ARBA" id="ARBA00022553"/>
    </source>
</evidence>